<keyword evidence="2" id="KW-1185">Reference proteome</keyword>
<evidence type="ECO:0000313" key="1">
    <source>
        <dbReference type="EMBL" id="GAK95701.1"/>
    </source>
</evidence>
<dbReference type="AlphaFoldDB" id="A0A090QJI4"/>
<proteinExistence type="predicted"/>
<dbReference type="STRING" id="319236.BST91_12250"/>
<reference evidence="1" key="1">
    <citation type="journal article" date="2014" name="Genome Announc.">
        <title>Draft Genome Sequences of Marine Flavobacterium Nonlabens Strains NR17, NR24, NR27, NR32, NR33, and Ara13.</title>
        <authorList>
            <person name="Nakanishi M."/>
            <person name="Meirelles P."/>
            <person name="Suzuki R."/>
            <person name="Takatani N."/>
            <person name="Mino S."/>
            <person name="Suda W."/>
            <person name="Oshima K."/>
            <person name="Hattori M."/>
            <person name="Ohkuma M."/>
            <person name="Hosokawa M."/>
            <person name="Miyashita K."/>
            <person name="Thompson F.L."/>
            <person name="Niwa A."/>
            <person name="Sawabe T."/>
            <person name="Sawabe T."/>
        </authorList>
    </citation>
    <scope>NUCLEOTIDE SEQUENCE [LARGE SCALE GENOMIC DNA]</scope>
    <source>
        <strain evidence="1">JCM 19294</strain>
    </source>
</reference>
<organism evidence="1 2">
    <name type="scientific">Nonlabens tegetincola</name>
    <dbReference type="NCBI Taxonomy" id="323273"/>
    <lineage>
        <taxon>Bacteria</taxon>
        <taxon>Pseudomonadati</taxon>
        <taxon>Bacteroidota</taxon>
        <taxon>Flavobacteriia</taxon>
        <taxon>Flavobacteriales</taxon>
        <taxon>Flavobacteriaceae</taxon>
        <taxon>Nonlabens</taxon>
    </lineage>
</organism>
<comment type="caution">
    <text evidence="1">The sequence shown here is derived from an EMBL/GenBank/DDBJ whole genome shotgun (WGS) entry which is preliminary data.</text>
</comment>
<dbReference type="EMBL" id="BBML01000001">
    <property type="protein sequence ID" value="GAK95701.1"/>
    <property type="molecule type" value="Genomic_DNA"/>
</dbReference>
<name>A0A090QJI4_9FLAO</name>
<protein>
    <submittedName>
        <fullName evidence="1">Uncharacterized protein</fullName>
    </submittedName>
</protein>
<dbReference type="Pfam" id="PF07661">
    <property type="entry name" value="MORN_2"/>
    <property type="match status" value="2"/>
</dbReference>
<dbReference type="RefSeq" id="WP_042276378.1">
    <property type="nucleotide sequence ID" value="NZ_BBML01000001.1"/>
</dbReference>
<sequence length="119" mass="13530">MKNVLMVAALLVGFIVSAQEENKPQFEQLENGMVKATYFHDNGSIAEEGTFLNKKRHGEWISYDQNGNKIAQAEYSQNERSGKWFFWKGETLVEVDYSNNAIVAVNNWTNKEAVAINKP</sequence>
<accession>A0A090QJI4</accession>
<dbReference type="Proteomes" id="UP000029221">
    <property type="component" value="Unassembled WGS sequence"/>
</dbReference>
<dbReference type="Gene3D" id="2.20.110.10">
    <property type="entry name" value="Histone H3 K4-specific methyltransferase SET7/9 N-terminal domain"/>
    <property type="match status" value="1"/>
</dbReference>
<evidence type="ECO:0000313" key="2">
    <source>
        <dbReference type="Proteomes" id="UP000029221"/>
    </source>
</evidence>
<accession>A0A2S7TGB0</accession>
<dbReference type="eggNOG" id="COG2849">
    <property type="taxonomic scope" value="Bacteria"/>
</dbReference>
<dbReference type="SUPFAM" id="SSF82185">
    <property type="entry name" value="Histone H3 K4-specific methyltransferase SET7/9 N-terminal domain"/>
    <property type="match status" value="1"/>
</dbReference>
<dbReference type="InterPro" id="IPR011652">
    <property type="entry name" value="MORN_2"/>
</dbReference>
<gene>
    <name evidence="1" type="ORF">JCM19294_2483</name>
</gene>
<dbReference type="OrthoDB" id="1467310at2"/>